<comment type="similarity">
    <text evidence="1 6">Belongs to the peptidase A1 family.</text>
</comment>
<dbReference type="PANTHER" id="PTHR47966:SF51">
    <property type="entry name" value="BETA-SITE APP-CLEAVING ENZYME, ISOFORM A-RELATED"/>
    <property type="match status" value="1"/>
</dbReference>
<dbReference type="Proteomes" id="UP000187209">
    <property type="component" value="Unassembled WGS sequence"/>
</dbReference>
<evidence type="ECO:0000259" key="7">
    <source>
        <dbReference type="PROSITE" id="PS51767"/>
    </source>
</evidence>
<dbReference type="SUPFAM" id="SSF50630">
    <property type="entry name" value="Acid proteases"/>
    <property type="match status" value="1"/>
</dbReference>
<evidence type="ECO:0000313" key="8">
    <source>
        <dbReference type="EMBL" id="OMJ90089.1"/>
    </source>
</evidence>
<proteinExistence type="inferred from homology"/>
<keyword evidence="4 6" id="KW-0378">Hydrolase</keyword>
<name>A0A1R2CM50_9CILI</name>
<dbReference type="InterPro" id="IPR001969">
    <property type="entry name" value="Aspartic_peptidase_AS"/>
</dbReference>
<dbReference type="PROSITE" id="PS00141">
    <property type="entry name" value="ASP_PROTEASE"/>
    <property type="match status" value="1"/>
</dbReference>
<feature type="active site" evidence="5">
    <location>
        <position position="71"/>
    </location>
</feature>
<keyword evidence="9" id="KW-1185">Reference proteome</keyword>
<protein>
    <recommendedName>
        <fullName evidence="7">Peptidase A1 domain-containing protein</fullName>
    </recommendedName>
</protein>
<comment type="caution">
    <text evidence="8">The sequence shown here is derived from an EMBL/GenBank/DDBJ whole genome shotgun (WGS) entry which is preliminary data.</text>
</comment>
<dbReference type="InterPro" id="IPR034164">
    <property type="entry name" value="Pepsin-like_dom"/>
</dbReference>
<evidence type="ECO:0000256" key="2">
    <source>
        <dbReference type="ARBA" id="ARBA00022670"/>
    </source>
</evidence>
<dbReference type="Pfam" id="PF00026">
    <property type="entry name" value="Asp"/>
    <property type="match status" value="1"/>
</dbReference>
<evidence type="ECO:0000256" key="4">
    <source>
        <dbReference type="ARBA" id="ARBA00022801"/>
    </source>
</evidence>
<reference evidence="8 9" key="1">
    <citation type="submission" date="2016-11" db="EMBL/GenBank/DDBJ databases">
        <title>The macronuclear genome of Stentor coeruleus: a giant cell with tiny introns.</title>
        <authorList>
            <person name="Slabodnick M."/>
            <person name="Ruby J.G."/>
            <person name="Reiff S.B."/>
            <person name="Swart E.C."/>
            <person name="Gosai S."/>
            <person name="Prabakaran S."/>
            <person name="Witkowska E."/>
            <person name="Larue G.E."/>
            <person name="Fisher S."/>
            <person name="Freeman R.M."/>
            <person name="Gunawardena J."/>
            <person name="Chu W."/>
            <person name="Stover N.A."/>
            <person name="Gregory B.D."/>
            <person name="Nowacki M."/>
            <person name="Derisi J."/>
            <person name="Roy S.W."/>
            <person name="Marshall W.F."/>
            <person name="Sood P."/>
        </authorList>
    </citation>
    <scope>NUCLEOTIDE SEQUENCE [LARGE SCALE GENOMIC DNA]</scope>
    <source>
        <strain evidence="8">WM001</strain>
    </source>
</reference>
<keyword evidence="2 6" id="KW-0645">Protease</keyword>
<evidence type="ECO:0000256" key="3">
    <source>
        <dbReference type="ARBA" id="ARBA00022750"/>
    </source>
</evidence>
<keyword evidence="3 6" id="KW-0064">Aspartyl protease</keyword>
<feature type="domain" description="Peptidase A1" evidence="7">
    <location>
        <begin position="53"/>
        <end position="365"/>
    </location>
</feature>
<dbReference type="InterPro" id="IPR033121">
    <property type="entry name" value="PEPTIDASE_A1"/>
</dbReference>
<dbReference type="InterPro" id="IPR021109">
    <property type="entry name" value="Peptidase_aspartic_dom_sf"/>
</dbReference>
<sequence>MLVYFLLSLSASSLHIEMQPKRSLKDLVHSLVSKESFGLQSQSALYNHEEIYYTGKVWIGEPPQAFELLIDTGSSYTWVHQINTSEQTHEFNPKASRSYQNLTKPVSLKYGDGSYFKGYLSNDTIAIGDNTTQISTPANFVLINSGNSSSVDIEGILGLGFKKLSNNTSTLIDSLYENGVIKKKIFALYLNYLGPIGDKGGYGDLPSSLSIGEYDIDKYADKNTIRTLNIDSSSGFWLRIFDEVHIGKVKTKEVTAIFDSGTTLLYLDYFTFAAFYNSISNGRNCIYSTLIMCVCDHPNDVPGMKLQVPNHEFEIPPERLWYFEEGVCYFLAMPNDGGDFWILGDVFLQNYYTVYDMDESTIMFAKSLGGYLRSLSIIALVYLGFI</sequence>
<dbReference type="CDD" id="cd05471">
    <property type="entry name" value="pepsin_like"/>
    <property type="match status" value="1"/>
</dbReference>
<feature type="active site" evidence="5">
    <location>
        <position position="259"/>
    </location>
</feature>
<dbReference type="AlphaFoldDB" id="A0A1R2CM50"/>
<gene>
    <name evidence="8" type="ORF">SteCoe_7574</name>
</gene>
<dbReference type="PROSITE" id="PS51767">
    <property type="entry name" value="PEPTIDASE_A1"/>
    <property type="match status" value="1"/>
</dbReference>
<dbReference type="InterPro" id="IPR001461">
    <property type="entry name" value="Aspartic_peptidase_A1"/>
</dbReference>
<evidence type="ECO:0000313" key="9">
    <source>
        <dbReference type="Proteomes" id="UP000187209"/>
    </source>
</evidence>
<dbReference type="Gene3D" id="2.40.70.10">
    <property type="entry name" value="Acid Proteases"/>
    <property type="match status" value="2"/>
</dbReference>
<dbReference type="OrthoDB" id="311946at2759"/>
<evidence type="ECO:0000256" key="5">
    <source>
        <dbReference type="PIRSR" id="PIRSR601461-1"/>
    </source>
</evidence>
<accession>A0A1R2CM50</accession>
<evidence type="ECO:0000256" key="1">
    <source>
        <dbReference type="ARBA" id="ARBA00007447"/>
    </source>
</evidence>
<dbReference type="GO" id="GO:0006508">
    <property type="term" value="P:proteolysis"/>
    <property type="evidence" value="ECO:0007669"/>
    <property type="project" value="UniProtKB-KW"/>
</dbReference>
<dbReference type="PANTHER" id="PTHR47966">
    <property type="entry name" value="BETA-SITE APP-CLEAVING ENZYME, ISOFORM A-RELATED"/>
    <property type="match status" value="1"/>
</dbReference>
<dbReference type="PRINTS" id="PR00792">
    <property type="entry name" value="PEPSIN"/>
</dbReference>
<dbReference type="EMBL" id="MPUH01000110">
    <property type="protein sequence ID" value="OMJ90089.1"/>
    <property type="molecule type" value="Genomic_DNA"/>
</dbReference>
<evidence type="ECO:0000256" key="6">
    <source>
        <dbReference type="RuleBase" id="RU000454"/>
    </source>
</evidence>
<dbReference type="GO" id="GO:0004190">
    <property type="term" value="F:aspartic-type endopeptidase activity"/>
    <property type="evidence" value="ECO:0007669"/>
    <property type="project" value="UniProtKB-KW"/>
</dbReference>
<organism evidence="8 9">
    <name type="scientific">Stentor coeruleus</name>
    <dbReference type="NCBI Taxonomy" id="5963"/>
    <lineage>
        <taxon>Eukaryota</taxon>
        <taxon>Sar</taxon>
        <taxon>Alveolata</taxon>
        <taxon>Ciliophora</taxon>
        <taxon>Postciliodesmatophora</taxon>
        <taxon>Heterotrichea</taxon>
        <taxon>Heterotrichida</taxon>
        <taxon>Stentoridae</taxon>
        <taxon>Stentor</taxon>
    </lineage>
</organism>